<organism evidence="2 3">
    <name type="scientific">Alicyclobacillus fastidiosus</name>
    <dbReference type="NCBI Taxonomy" id="392011"/>
    <lineage>
        <taxon>Bacteria</taxon>
        <taxon>Bacillati</taxon>
        <taxon>Bacillota</taxon>
        <taxon>Bacilli</taxon>
        <taxon>Bacillales</taxon>
        <taxon>Alicyclobacillaceae</taxon>
        <taxon>Alicyclobacillus</taxon>
    </lineage>
</organism>
<evidence type="ECO:0000256" key="1">
    <source>
        <dbReference type="ARBA" id="ARBA00008522"/>
    </source>
</evidence>
<keyword evidence="3" id="KW-1185">Reference proteome</keyword>
<proteinExistence type="inferred from homology"/>
<dbReference type="EMBL" id="JBDXSU010000005">
    <property type="protein sequence ID" value="MFB5190186.1"/>
    <property type="molecule type" value="Genomic_DNA"/>
</dbReference>
<dbReference type="InterPro" id="IPR003791">
    <property type="entry name" value="UPF0178"/>
</dbReference>
<protein>
    <submittedName>
        <fullName evidence="2">DUF188 domain-containing protein</fullName>
    </submittedName>
</protein>
<reference evidence="2 3" key="1">
    <citation type="journal article" date="2024" name="Int. J. Mol. Sci.">
        <title>Exploration of Alicyclobacillus spp. Genome in Search of Antibiotic Resistance.</title>
        <authorList>
            <person name="Bucka-Kolendo J."/>
            <person name="Kiousi D.E."/>
            <person name="Dekowska A."/>
            <person name="Mikolajczuk-Szczyrba A."/>
            <person name="Karadedos D.M."/>
            <person name="Michael P."/>
            <person name="Galanis A."/>
            <person name="Sokolowska B."/>
        </authorList>
    </citation>
    <scope>NUCLEOTIDE SEQUENCE [LARGE SCALE GENOMIC DNA]</scope>
    <source>
        <strain evidence="2 3">KKP 3000</strain>
    </source>
</reference>
<dbReference type="RefSeq" id="WP_275473758.1">
    <property type="nucleotide sequence ID" value="NZ_CP162940.1"/>
</dbReference>
<dbReference type="PANTHER" id="PTHR35146:SF1">
    <property type="entry name" value="UPF0178 PROTEIN YAII"/>
    <property type="match status" value="1"/>
</dbReference>
<dbReference type="Proteomes" id="UP001579974">
    <property type="component" value="Unassembled WGS sequence"/>
</dbReference>
<comment type="similarity">
    <text evidence="1">Belongs to the UPF0178 family.</text>
</comment>
<dbReference type="PANTHER" id="PTHR35146">
    <property type="entry name" value="UPF0178 PROTEIN YAII"/>
    <property type="match status" value="1"/>
</dbReference>
<comment type="caution">
    <text evidence="2">The sequence shown here is derived from an EMBL/GenBank/DDBJ whole genome shotgun (WGS) entry which is preliminary data.</text>
</comment>
<name>A0ABV5ADQ9_9BACL</name>
<accession>A0ABV5ADQ9</accession>
<evidence type="ECO:0000313" key="2">
    <source>
        <dbReference type="EMBL" id="MFB5190186.1"/>
    </source>
</evidence>
<dbReference type="Pfam" id="PF02639">
    <property type="entry name" value="DUF188"/>
    <property type="match status" value="1"/>
</dbReference>
<evidence type="ECO:0000313" key="3">
    <source>
        <dbReference type="Proteomes" id="UP001579974"/>
    </source>
</evidence>
<gene>
    <name evidence="2" type="ORF">KKP3000_003631</name>
</gene>
<sequence>MLIYVDADAAPKSVLRITLEAGAKHGIPVITVSSINHEIRTEHHIQVDPAPQATDMEIVRRIQSNVPTIVVTQDYGLAALVLARKAYAISPGGLWFTSDNIDRLLAERAVSAKLRRGGKVRLRGPRARTDEDDRQFEESLLRLIEAIREP</sequence>